<dbReference type="AlphaFoldDB" id="A0A6A4I6G7"/>
<evidence type="ECO:0000256" key="4">
    <source>
        <dbReference type="ARBA" id="ARBA00022660"/>
    </source>
</evidence>
<evidence type="ECO:0000313" key="13">
    <source>
        <dbReference type="Proteomes" id="UP000799118"/>
    </source>
</evidence>
<dbReference type="OrthoDB" id="6683853at2759"/>
<dbReference type="GO" id="GO:0006122">
    <property type="term" value="P:mitochondrial electron transport, ubiquinol to cytochrome c"/>
    <property type="evidence" value="ECO:0007669"/>
    <property type="project" value="UniProtKB-UniRule"/>
</dbReference>
<comment type="subunit">
    <text evidence="11">Component of the ubiquinol-cytochrome c oxidoreductase (cytochrome b-c1 complex, complex III, CIII), a multisubunit enzyme composed of 3 respiratory subunits cytochrome b, cytochrome c1 and Rieske protein, 2 core protein subunits, and additional low-molecular weight protein subunits. The complex exists as an obligatory dimer and forms supercomplexes (SCs) in the inner mitochondrial membrane with cytochrome c oxidase (complex IV, CIV).</text>
</comment>
<keyword evidence="3 11" id="KW-0813">Transport</keyword>
<keyword evidence="13" id="KW-1185">Reference proteome</keyword>
<evidence type="ECO:0000256" key="2">
    <source>
        <dbReference type="ARBA" id="ARBA00007668"/>
    </source>
</evidence>
<feature type="transmembrane region" description="Helical" evidence="11">
    <location>
        <begin position="47"/>
        <end position="70"/>
    </location>
</feature>
<dbReference type="PANTHER" id="PTHR12119:SF2">
    <property type="entry name" value="CYTOCHROME B-C1 COMPLEX SUBUNIT 8"/>
    <property type="match status" value="1"/>
</dbReference>
<gene>
    <name evidence="12" type="ORF">BT96DRAFT_1015505</name>
</gene>
<dbReference type="Proteomes" id="UP000799118">
    <property type="component" value="Unassembled WGS sequence"/>
</dbReference>
<name>A0A6A4I6G7_9AGAR</name>
<evidence type="ECO:0000256" key="10">
    <source>
        <dbReference type="ARBA" id="ARBA00023136"/>
    </source>
</evidence>
<keyword evidence="9 11" id="KW-0496">Mitochondrion</keyword>
<comment type="function">
    <text evidence="11">Component of the ubiquinol-cytochrome c oxidoreductase, a multisubunit transmembrane complex that is part of the mitochondrial electron transport chain which drives oxidative phosphorylation. The complex plays an important role in the uptake of multiple carbon sources present in different host niches.</text>
</comment>
<organism evidence="12 13">
    <name type="scientific">Gymnopus androsaceus JB14</name>
    <dbReference type="NCBI Taxonomy" id="1447944"/>
    <lineage>
        <taxon>Eukaryota</taxon>
        <taxon>Fungi</taxon>
        <taxon>Dikarya</taxon>
        <taxon>Basidiomycota</taxon>
        <taxon>Agaricomycotina</taxon>
        <taxon>Agaricomycetes</taxon>
        <taxon>Agaricomycetidae</taxon>
        <taxon>Agaricales</taxon>
        <taxon>Marasmiineae</taxon>
        <taxon>Omphalotaceae</taxon>
        <taxon>Gymnopus</taxon>
    </lineage>
</organism>
<dbReference type="PANTHER" id="PTHR12119">
    <property type="entry name" value="UBIQUINOL-CYTOCHROME C REDUCTASE COMPLEX UBIQUINONE-BINDING PROTEIN QP-C"/>
    <property type="match status" value="1"/>
</dbReference>
<dbReference type="InterPro" id="IPR036642">
    <property type="entry name" value="Cyt_bc1_su8_sf"/>
</dbReference>
<dbReference type="Pfam" id="PF02939">
    <property type="entry name" value="UcrQ"/>
    <property type="match status" value="1"/>
</dbReference>
<evidence type="ECO:0000256" key="3">
    <source>
        <dbReference type="ARBA" id="ARBA00022448"/>
    </source>
</evidence>
<proteinExistence type="inferred from homology"/>
<dbReference type="InterPro" id="IPR004205">
    <property type="entry name" value="Cyt_bc1_su8"/>
</dbReference>
<evidence type="ECO:0000256" key="7">
    <source>
        <dbReference type="ARBA" id="ARBA00022982"/>
    </source>
</evidence>
<keyword evidence="6 11" id="KW-0999">Mitochondrion inner membrane</keyword>
<feature type="transmembrane region" description="Helical" evidence="11">
    <location>
        <begin position="103"/>
        <end position="120"/>
    </location>
</feature>
<comment type="subcellular location">
    <subcellularLocation>
        <location evidence="1 11">Mitochondrion inner membrane</location>
        <topology evidence="1 11">Single-pass membrane protein</topology>
    </subcellularLocation>
</comment>
<dbReference type="EMBL" id="ML769408">
    <property type="protein sequence ID" value="KAE9405520.1"/>
    <property type="molecule type" value="Genomic_DNA"/>
</dbReference>
<evidence type="ECO:0000256" key="9">
    <source>
        <dbReference type="ARBA" id="ARBA00023128"/>
    </source>
</evidence>
<sequence>MRPSIARASEMPGPQRAWSAWWGDQAVIRHKGITTYSAFSNRILRRFVWLTWFFNFPFPCSASLASLIPFSHLTALSPMQAKAAPNWVRNYIFNFYRRVSGEAVYFLVPFGIGYGVYTWGKNQYAYQNSKAGHIASGAAHH</sequence>
<reference evidence="12" key="1">
    <citation type="journal article" date="2019" name="Environ. Microbiol.">
        <title>Fungal ecological strategies reflected in gene transcription - a case study of two litter decomposers.</title>
        <authorList>
            <person name="Barbi F."/>
            <person name="Kohler A."/>
            <person name="Barry K."/>
            <person name="Baskaran P."/>
            <person name="Daum C."/>
            <person name="Fauchery L."/>
            <person name="Ihrmark K."/>
            <person name="Kuo A."/>
            <person name="LaButti K."/>
            <person name="Lipzen A."/>
            <person name="Morin E."/>
            <person name="Grigoriev I.V."/>
            <person name="Henrissat B."/>
            <person name="Lindahl B."/>
            <person name="Martin F."/>
        </authorList>
    </citation>
    <scope>NUCLEOTIDE SEQUENCE</scope>
    <source>
        <strain evidence="12">JB14</strain>
    </source>
</reference>
<evidence type="ECO:0000313" key="12">
    <source>
        <dbReference type="EMBL" id="KAE9405520.1"/>
    </source>
</evidence>
<dbReference type="GO" id="GO:0005743">
    <property type="term" value="C:mitochondrial inner membrane"/>
    <property type="evidence" value="ECO:0007669"/>
    <property type="project" value="UniProtKB-SubCell"/>
</dbReference>
<evidence type="ECO:0000256" key="8">
    <source>
        <dbReference type="ARBA" id="ARBA00022989"/>
    </source>
</evidence>
<evidence type="ECO:0000256" key="5">
    <source>
        <dbReference type="ARBA" id="ARBA00022692"/>
    </source>
</evidence>
<dbReference type="Gene3D" id="1.20.5.210">
    <property type="entry name" value="Cytochrome b-c1 complex subunit 8"/>
    <property type="match status" value="1"/>
</dbReference>
<evidence type="ECO:0000256" key="1">
    <source>
        <dbReference type="ARBA" id="ARBA00004434"/>
    </source>
</evidence>
<evidence type="ECO:0000256" key="11">
    <source>
        <dbReference type="RuleBase" id="RU368118"/>
    </source>
</evidence>
<protein>
    <recommendedName>
        <fullName evidence="11">Cytochrome b-c1 complex subunit 8</fullName>
    </recommendedName>
    <alternativeName>
        <fullName evidence="11">Complex III subunit 8</fullName>
    </alternativeName>
</protein>
<comment type="caution">
    <text evidence="11">Lacks conserved residue(s) required for the propagation of feature annotation.</text>
</comment>
<comment type="similarity">
    <text evidence="2 11">Belongs to the UQCRQ/QCR8 family.</text>
</comment>
<evidence type="ECO:0000256" key="6">
    <source>
        <dbReference type="ARBA" id="ARBA00022792"/>
    </source>
</evidence>
<dbReference type="SUPFAM" id="SSF81508">
    <property type="entry name" value="Ubiquinone-binding protein QP-C of cytochrome bc1 complex (Ubiquinol-cytochrome c reductase)"/>
    <property type="match status" value="1"/>
</dbReference>
<keyword evidence="7 11" id="KW-0249">Electron transport</keyword>
<keyword evidence="5 11" id="KW-0812">Transmembrane</keyword>
<dbReference type="GO" id="GO:0045275">
    <property type="term" value="C:respiratory chain complex III"/>
    <property type="evidence" value="ECO:0007669"/>
    <property type="project" value="UniProtKB-UniRule"/>
</dbReference>
<accession>A0A6A4I6G7</accession>
<keyword evidence="10 11" id="KW-0472">Membrane</keyword>
<keyword evidence="8 11" id="KW-1133">Transmembrane helix</keyword>
<keyword evidence="4 11" id="KW-0679">Respiratory chain</keyword>